<dbReference type="WBParaSite" id="PDA_v2.g1491.t1">
    <property type="protein sequence ID" value="PDA_v2.g1491.t1"/>
    <property type="gene ID" value="PDA_v2.g1491"/>
</dbReference>
<dbReference type="SMART" id="SM00225">
    <property type="entry name" value="BTB"/>
    <property type="match status" value="1"/>
</dbReference>
<protein>
    <submittedName>
        <fullName evidence="3">BTB domain-containing protein</fullName>
    </submittedName>
</protein>
<dbReference type="CDD" id="cd18186">
    <property type="entry name" value="BTB_POZ_ZBTB_KLHL-like"/>
    <property type="match status" value="1"/>
</dbReference>
<dbReference type="CDD" id="cd00121">
    <property type="entry name" value="MATH"/>
    <property type="match status" value="1"/>
</dbReference>
<name>A0A914PA14_9BILA</name>
<dbReference type="InterPro" id="IPR008974">
    <property type="entry name" value="TRAF-like"/>
</dbReference>
<dbReference type="Gene3D" id="2.60.210.10">
    <property type="entry name" value="Apoptosis, Tumor Necrosis Factor Receptor Associated Protein 2, Chain A"/>
    <property type="match status" value="1"/>
</dbReference>
<evidence type="ECO:0000313" key="3">
    <source>
        <dbReference type="WBParaSite" id="PDA_v2.g1491.t1"/>
    </source>
</evidence>
<dbReference type="SUPFAM" id="SSF54695">
    <property type="entry name" value="POZ domain"/>
    <property type="match status" value="1"/>
</dbReference>
<reference evidence="3" key="1">
    <citation type="submission" date="2022-11" db="UniProtKB">
        <authorList>
            <consortium name="WormBaseParasite"/>
        </authorList>
    </citation>
    <scope>IDENTIFICATION</scope>
</reference>
<keyword evidence="2" id="KW-1185">Reference proteome</keyword>
<dbReference type="SUPFAM" id="SSF49599">
    <property type="entry name" value="TRAF domain-like"/>
    <property type="match status" value="1"/>
</dbReference>
<dbReference type="InterPro" id="IPR000210">
    <property type="entry name" value="BTB/POZ_dom"/>
</dbReference>
<feature type="domain" description="BTB" evidence="1">
    <location>
        <begin position="161"/>
        <end position="228"/>
    </location>
</feature>
<dbReference type="Pfam" id="PF22486">
    <property type="entry name" value="MATH_2"/>
    <property type="match status" value="1"/>
</dbReference>
<sequence length="324" mass="37061">MLEYPFALEITVSKDRLIALKNSINNEFLESDRFIAFPDSGTKYFLKIYPNGYNEERGKTWIFLNLNIGNEKKIKAQYKCSINSANWSSKFDYVFEKSTGWGVSCCTTDELFDSSKNFIADGKLIVKVKGIFKIENSEATRKILKPKRKLHLQDLWKSGFEDFTIVADGKELQVHKNVLAAVSPVFNAMFKPYTKEAIESRVVIPDFSYDIVEKALKGCYHHNIFTDLSTDESSLLLKFADKYDITILKDNIEEYLADKLSVSNLCEISNCAIAGNALKLQSKCMDFLTKCLTMKYEIQNMEILDHMFLVAAITNSSYHQSHIL</sequence>
<dbReference type="InterPro" id="IPR011333">
    <property type="entry name" value="SKP1/BTB/POZ_sf"/>
</dbReference>
<proteinExistence type="predicted"/>
<dbReference type="Proteomes" id="UP000887578">
    <property type="component" value="Unplaced"/>
</dbReference>
<dbReference type="Pfam" id="PF00651">
    <property type="entry name" value="BTB"/>
    <property type="match status" value="1"/>
</dbReference>
<dbReference type="AlphaFoldDB" id="A0A914PA14"/>
<dbReference type="PANTHER" id="PTHR24413">
    <property type="entry name" value="SPECKLE-TYPE POZ PROTEIN"/>
    <property type="match status" value="1"/>
</dbReference>
<evidence type="ECO:0000313" key="2">
    <source>
        <dbReference type="Proteomes" id="UP000887578"/>
    </source>
</evidence>
<evidence type="ECO:0000259" key="1">
    <source>
        <dbReference type="PROSITE" id="PS50097"/>
    </source>
</evidence>
<accession>A0A914PA14</accession>
<dbReference type="Gene3D" id="3.30.710.10">
    <property type="entry name" value="Potassium Channel Kv1.1, Chain A"/>
    <property type="match status" value="1"/>
</dbReference>
<dbReference type="InterPro" id="IPR002083">
    <property type="entry name" value="MATH/TRAF_dom"/>
</dbReference>
<organism evidence="2 3">
    <name type="scientific">Panagrolaimus davidi</name>
    <dbReference type="NCBI Taxonomy" id="227884"/>
    <lineage>
        <taxon>Eukaryota</taxon>
        <taxon>Metazoa</taxon>
        <taxon>Ecdysozoa</taxon>
        <taxon>Nematoda</taxon>
        <taxon>Chromadorea</taxon>
        <taxon>Rhabditida</taxon>
        <taxon>Tylenchina</taxon>
        <taxon>Panagrolaimomorpha</taxon>
        <taxon>Panagrolaimoidea</taxon>
        <taxon>Panagrolaimidae</taxon>
        <taxon>Panagrolaimus</taxon>
    </lineage>
</organism>
<dbReference type="GO" id="GO:0030163">
    <property type="term" value="P:protein catabolic process"/>
    <property type="evidence" value="ECO:0007669"/>
    <property type="project" value="UniProtKB-ARBA"/>
</dbReference>
<dbReference type="PROSITE" id="PS50097">
    <property type="entry name" value="BTB"/>
    <property type="match status" value="1"/>
</dbReference>